<dbReference type="GO" id="GO:0004519">
    <property type="term" value="F:endonuclease activity"/>
    <property type="evidence" value="ECO:0007669"/>
    <property type="project" value="UniProtKB-KW"/>
</dbReference>
<dbReference type="InterPro" id="IPR000055">
    <property type="entry name" value="Restrct_endonuc_typeI_TRD"/>
</dbReference>
<dbReference type="Gene3D" id="3.90.220.20">
    <property type="entry name" value="DNA methylase specificity domains"/>
    <property type="match status" value="2"/>
</dbReference>
<dbReference type="AlphaFoldDB" id="A0AAX3CLP3"/>
<name>A0AAX3CLP3_9ENTR</name>
<evidence type="ECO:0000259" key="4">
    <source>
        <dbReference type="Pfam" id="PF01420"/>
    </source>
</evidence>
<dbReference type="Pfam" id="PF01420">
    <property type="entry name" value="Methylase_S"/>
    <property type="match status" value="1"/>
</dbReference>
<dbReference type="GO" id="GO:0016787">
    <property type="term" value="F:hydrolase activity"/>
    <property type="evidence" value="ECO:0007669"/>
    <property type="project" value="UniProtKB-KW"/>
</dbReference>
<comment type="similarity">
    <text evidence="1">Belongs to the type-I restriction system S methylase family.</text>
</comment>
<keyword evidence="5" id="KW-0255">Endonuclease</keyword>
<keyword evidence="3" id="KW-0238">DNA-binding</keyword>
<keyword evidence="5" id="KW-0540">Nuclease</keyword>
<dbReference type="EMBL" id="CP102103">
    <property type="protein sequence ID" value="UWZ72800.1"/>
    <property type="molecule type" value="Genomic_DNA"/>
</dbReference>
<protein>
    <submittedName>
        <fullName evidence="5">Restriction endonuclease subunit S</fullName>
        <ecNumber evidence="5">3.1.21.-</ecNumber>
    </submittedName>
</protein>
<dbReference type="CDD" id="cd17253">
    <property type="entry name" value="RMtype1_S_Eco933I-TRD2-CR2_like"/>
    <property type="match status" value="1"/>
</dbReference>
<evidence type="ECO:0000256" key="2">
    <source>
        <dbReference type="ARBA" id="ARBA00022747"/>
    </source>
</evidence>
<dbReference type="EC" id="3.1.21.-" evidence="5"/>
<gene>
    <name evidence="5" type="ORF">NP224_21710</name>
</gene>
<dbReference type="PANTHER" id="PTHR43140:SF1">
    <property type="entry name" value="TYPE I RESTRICTION ENZYME ECOKI SPECIFICITY SUBUNIT"/>
    <property type="match status" value="1"/>
</dbReference>
<dbReference type="GO" id="GO:0003677">
    <property type="term" value="F:DNA binding"/>
    <property type="evidence" value="ECO:0007669"/>
    <property type="project" value="UniProtKB-KW"/>
</dbReference>
<dbReference type="REBASE" id="661014">
    <property type="entry name" value="S.Kmi166ORF21725P"/>
</dbReference>
<keyword evidence="2" id="KW-0680">Restriction system</keyword>
<organism evidence="5 6">
    <name type="scientific">Klebsiella michiganensis</name>
    <dbReference type="NCBI Taxonomy" id="1134687"/>
    <lineage>
        <taxon>Bacteria</taxon>
        <taxon>Pseudomonadati</taxon>
        <taxon>Pseudomonadota</taxon>
        <taxon>Gammaproteobacteria</taxon>
        <taxon>Enterobacterales</taxon>
        <taxon>Enterobacteriaceae</taxon>
        <taxon>Klebsiella/Raoultella group</taxon>
        <taxon>Klebsiella</taxon>
    </lineage>
</organism>
<proteinExistence type="inferred from homology"/>
<dbReference type="InterPro" id="IPR044946">
    <property type="entry name" value="Restrct_endonuc_typeI_TRD_sf"/>
</dbReference>
<feature type="domain" description="Type I restriction modification DNA specificity" evidence="4">
    <location>
        <begin position="8"/>
        <end position="179"/>
    </location>
</feature>
<evidence type="ECO:0000313" key="6">
    <source>
        <dbReference type="Proteomes" id="UP001060345"/>
    </source>
</evidence>
<reference evidence="5" key="1">
    <citation type="submission" date="2022-08" db="EMBL/GenBank/DDBJ databases">
        <title>Genomic characterization and comparative genomic analysis of a strain of klebsiella michiganensis carrying blaKPC-2 isolated from the blood of children with very preterm bloodstream infection.</title>
        <authorList>
            <person name="Zhang N."/>
        </authorList>
    </citation>
    <scope>NUCLEOTIDE SEQUENCE</scope>
    <source>
        <strain evidence="5">BSI-KPN166</strain>
    </source>
</reference>
<evidence type="ECO:0000313" key="5">
    <source>
        <dbReference type="EMBL" id="UWZ72800.1"/>
    </source>
</evidence>
<accession>A0AAX3CLP3</accession>
<dbReference type="RefSeq" id="WP_151348184.1">
    <property type="nucleotide sequence ID" value="NZ_CP102103.1"/>
</dbReference>
<dbReference type="InterPro" id="IPR051212">
    <property type="entry name" value="Type-I_RE_S_subunit"/>
</dbReference>
<dbReference type="SUPFAM" id="SSF116734">
    <property type="entry name" value="DNA methylase specificity domain"/>
    <property type="match status" value="2"/>
</dbReference>
<evidence type="ECO:0000256" key="1">
    <source>
        <dbReference type="ARBA" id="ARBA00010923"/>
    </source>
</evidence>
<dbReference type="Proteomes" id="UP001060345">
    <property type="component" value="Chromosome"/>
</dbReference>
<keyword evidence="5" id="KW-0378">Hydrolase</keyword>
<dbReference type="PANTHER" id="PTHR43140">
    <property type="entry name" value="TYPE-1 RESTRICTION ENZYME ECOKI SPECIFICITY PROTEIN"/>
    <property type="match status" value="1"/>
</dbReference>
<evidence type="ECO:0000256" key="3">
    <source>
        <dbReference type="ARBA" id="ARBA00023125"/>
    </source>
</evidence>
<sequence>MSDLPLGWMYARLPELISSDGILVDGDWVETKDQDPNGDVRLIQLADVGDGRYVDKSNRFLTQATAIELGCTFLKRGDVLVARMPDPLGRACLFPGDSKQAVTVVDVCIIRGKEEHFNRKWLMHFINSPSFRTEIHSLQSGSTRKRISRGNLSTLRLPVPPRPEQTRIVEKLDELLTELDIGVQELKIAQKKLIQYRQSLLKSAVEGALTADWRNNNHPAESGAQLLERILFERRAHWESKQLAKFAEQNKKPPKDWQKKYPLPVQPDTTSLSQLPEGWVWASLDMLGDIASGVAKGMKRKDGVVLREVPYLRVANVQRGYFNLSEVKTILATERDIKELALVNGDVLFNEGGDRDKLGRGWVWRNEISDCIHQNHVFRMRPYVEDLQSELLSHHGNTFGKFWFRKAGKQTTNLASINMKMLRLFPVPVAPAAEQQVIVEKIQAHLEALTSQEQSIELALKQSIVQRQNILRLAFDGQLVPQDPNDEPASVLLERIRIQRTELAKPSKPRKSKKKECSTVVRKLVDVLSEAGDWLPAQEVFRRCGVADGAQTDEIEALYAELRALDKSQRLLVEAITESVETTKGKEQRKIADRLKLVD</sequence>
<dbReference type="GO" id="GO:0009307">
    <property type="term" value="P:DNA restriction-modification system"/>
    <property type="evidence" value="ECO:0007669"/>
    <property type="project" value="UniProtKB-KW"/>
</dbReference>